<feature type="non-terminal residue" evidence="1">
    <location>
        <position position="1"/>
    </location>
</feature>
<evidence type="ECO:0000313" key="1">
    <source>
        <dbReference type="EMBL" id="GCA65452.1"/>
    </source>
</evidence>
<organism evidence="1 2">
    <name type="scientific">Kipferlia bialata</name>
    <dbReference type="NCBI Taxonomy" id="797122"/>
    <lineage>
        <taxon>Eukaryota</taxon>
        <taxon>Metamonada</taxon>
        <taxon>Carpediemonas-like organisms</taxon>
        <taxon>Kipferlia</taxon>
    </lineage>
</organism>
<keyword evidence="2" id="KW-1185">Reference proteome</keyword>
<sequence>IDQKHGCLLAMCCIGMGERKTRKVIAANMRTKAADIAQDPVAYLLVPFLLQHHDDTEILKKCLLN</sequence>
<evidence type="ECO:0008006" key="3">
    <source>
        <dbReference type="Google" id="ProtNLM"/>
    </source>
</evidence>
<feature type="non-terminal residue" evidence="1">
    <location>
        <position position="65"/>
    </location>
</feature>
<proteinExistence type="predicted"/>
<comment type="caution">
    <text evidence="1">The sequence shown here is derived from an EMBL/GenBank/DDBJ whole genome shotgun (WGS) entry which is preliminary data.</text>
</comment>
<gene>
    <name evidence="1" type="ORF">KIPB_017151</name>
</gene>
<evidence type="ECO:0000313" key="2">
    <source>
        <dbReference type="Proteomes" id="UP000265618"/>
    </source>
</evidence>
<accession>A0A391PFQ0</accession>
<dbReference type="Proteomes" id="UP000265618">
    <property type="component" value="Unassembled WGS sequence"/>
</dbReference>
<dbReference type="EMBL" id="BDIP01011172">
    <property type="protein sequence ID" value="GCA65452.1"/>
    <property type="molecule type" value="Genomic_DNA"/>
</dbReference>
<protein>
    <recommendedName>
        <fullName evidence="3">Armadillo-like helical</fullName>
    </recommendedName>
</protein>
<dbReference type="AlphaFoldDB" id="A0A391PFQ0"/>
<reference evidence="1 2" key="1">
    <citation type="journal article" date="2018" name="PLoS ONE">
        <title>The draft genome of Kipferlia bialata reveals reductive genome evolution in fornicate parasites.</title>
        <authorList>
            <person name="Tanifuji G."/>
            <person name="Takabayashi S."/>
            <person name="Kume K."/>
            <person name="Takagi M."/>
            <person name="Nakayama T."/>
            <person name="Kamikawa R."/>
            <person name="Inagaki Y."/>
            <person name="Hashimoto T."/>
        </authorList>
    </citation>
    <scope>NUCLEOTIDE SEQUENCE [LARGE SCALE GENOMIC DNA]</scope>
    <source>
        <strain evidence="1">NY0173</strain>
    </source>
</reference>
<name>A0A391PFQ0_9EUKA</name>